<dbReference type="InterPro" id="IPR029063">
    <property type="entry name" value="SAM-dependent_MTases_sf"/>
</dbReference>
<keyword evidence="3" id="KW-0808">Transferase</keyword>
<dbReference type="InterPro" id="IPR022446">
    <property type="entry name" value="MeTrfrase_put"/>
</dbReference>
<comment type="caution">
    <text evidence="7">The sequence shown here is derived from an EMBL/GenBank/DDBJ whole genome shotgun (WGS) entry which is preliminary data.</text>
</comment>
<organism evidence="7 8">
    <name type="scientific">Nocardioides pocheonensis</name>
    <dbReference type="NCBI Taxonomy" id="661485"/>
    <lineage>
        <taxon>Bacteria</taxon>
        <taxon>Bacillati</taxon>
        <taxon>Actinomycetota</taxon>
        <taxon>Actinomycetes</taxon>
        <taxon>Propionibacteriales</taxon>
        <taxon>Nocardioidaceae</taxon>
        <taxon>Nocardioides</taxon>
    </lineage>
</organism>
<dbReference type="GO" id="GO:0102559">
    <property type="term" value="F:peptide chain release factor N(5)-glutamine methyltransferase activity"/>
    <property type="evidence" value="ECO:0007669"/>
    <property type="project" value="UniProtKB-EC"/>
</dbReference>
<keyword evidence="2" id="KW-0489">Methyltransferase</keyword>
<dbReference type="InterPro" id="IPR007848">
    <property type="entry name" value="Small_mtfrase_dom"/>
</dbReference>
<evidence type="ECO:0000313" key="7">
    <source>
        <dbReference type="EMBL" id="RNM16579.1"/>
    </source>
</evidence>
<sequence>MTTSGPSFDDVVATLRAAGCVYAEEEAELILEEPGDPAARIARRVAGEPLEWVLGWAEFADQRIVVRPGVFVPRRRTELLAAETIARLRPASVAVELCCGAAPVAAAVLEEVPFVEVHAADLDAVAVACARENVPNGNVHQGDLYDALPGSLRGRIDVLAANTPYVPSDEVTLMPAEARDHEPAHTLDGGPDGLDLLRRISAGAREWLAPGGHVLIEVSERQLPVAMAVFEGDGLEASSAHSAELEATVVIGRSGQQGVAGGPSAGRGRV</sequence>
<dbReference type="InterPro" id="IPR004556">
    <property type="entry name" value="HemK-like"/>
</dbReference>
<dbReference type="NCBIfam" id="TIGR03704">
    <property type="entry name" value="PrmC_rel_meth"/>
    <property type="match status" value="1"/>
</dbReference>
<evidence type="ECO:0000256" key="3">
    <source>
        <dbReference type="ARBA" id="ARBA00022679"/>
    </source>
</evidence>
<dbReference type="PANTHER" id="PTHR18895:SF74">
    <property type="entry name" value="MTRF1L RELEASE FACTOR GLUTAMINE METHYLTRANSFERASE"/>
    <property type="match status" value="1"/>
</dbReference>
<keyword evidence="4" id="KW-0949">S-adenosyl-L-methionine</keyword>
<dbReference type="SUPFAM" id="SSF53335">
    <property type="entry name" value="S-adenosyl-L-methionine-dependent methyltransferases"/>
    <property type="match status" value="1"/>
</dbReference>
<reference evidence="7 8" key="1">
    <citation type="submission" date="2018-11" db="EMBL/GenBank/DDBJ databases">
        <authorList>
            <person name="Li F."/>
        </authorList>
    </citation>
    <scope>NUCLEOTIDE SEQUENCE [LARGE SCALE GENOMIC DNA]</scope>
    <source>
        <strain evidence="7 8">Gsoil 818</strain>
    </source>
</reference>
<proteinExistence type="predicted"/>
<name>A0A3N0GVY9_9ACTN</name>
<dbReference type="NCBIfam" id="TIGR00536">
    <property type="entry name" value="hemK_fam"/>
    <property type="match status" value="1"/>
</dbReference>
<keyword evidence="8" id="KW-1185">Reference proteome</keyword>
<dbReference type="Gene3D" id="3.40.50.150">
    <property type="entry name" value="Vaccinia Virus protein VP39"/>
    <property type="match status" value="1"/>
</dbReference>
<feature type="domain" description="Methyltransferase small" evidence="6">
    <location>
        <begin position="66"/>
        <end position="170"/>
    </location>
</feature>
<dbReference type="OrthoDB" id="9800643at2"/>
<accession>A0A3N0GVY9</accession>
<dbReference type="RefSeq" id="WP_123221472.1">
    <property type="nucleotide sequence ID" value="NZ_RJSF01000007.1"/>
</dbReference>
<dbReference type="InterPro" id="IPR050320">
    <property type="entry name" value="N5-glutamine_MTase"/>
</dbReference>
<evidence type="ECO:0000256" key="1">
    <source>
        <dbReference type="ARBA" id="ARBA00012771"/>
    </source>
</evidence>
<comment type="catalytic activity">
    <reaction evidence="5">
        <text>L-glutaminyl-[peptide chain release factor] + S-adenosyl-L-methionine = N(5)-methyl-L-glutaminyl-[peptide chain release factor] + S-adenosyl-L-homocysteine + H(+)</text>
        <dbReference type="Rhea" id="RHEA:42896"/>
        <dbReference type="Rhea" id="RHEA-COMP:10271"/>
        <dbReference type="Rhea" id="RHEA-COMP:10272"/>
        <dbReference type="ChEBI" id="CHEBI:15378"/>
        <dbReference type="ChEBI" id="CHEBI:30011"/>
        <dbReference type="ChEBI" id="CHEBI:57856"/>
        <dbReference type="ChEBI" id="CHEBI:59789"/>
        <dbReference type="ChEBI" id="CHEBI:61891"/>
        <dbReference type="EC" id="2.1.1.297"/>
    </reaction>
</comment>
<dbReference type="EC" id="2.1.1.297" evidence="1"/>
<evidence type="ECO:0000256" key="2">
    <source>
        <dbReference type="ARBA" id="ARBA00022603"/>
    </source>
</evidence>
<evidence type="ECO:0000259" key="6">
    <source>
        <dbReference type="Pfam" id="PF05175"/>
    </source>
</evidence>
<evidence type="ECO:0000256" key="4">
    <source>
        <dbReference type="ARBA" id="ARBA00022691"/>
    </source>
</evidence>
<evidence type="ECO:0000256" key="5">
    <source>
        <dbReference type="ARBA" id="ARBA00048391"/>
    </source>
</evidence>
<dbReference type="GO" id="GO:0032259">
    <property type="term" value="P:methylation"/>
    <property type="evidence" value="ECO:0007669"/>
    <property type="project" value="UniProtKB-KW"/>
</dbReference>
<dbReference type="EMBL" id="RJSF01000007">
    <property type="protein sequence ID" value="RNM16579.1"/>
    <property type="molecule type" value="Genomic_DNA"/>
</dbReference>
<dbReference type="Proteomes" id="UP000279994">
    <property type="component" value="Unassembled WGS sequence"/>
</dbReference>
<dbReference type="Pfam" id="PF05175">
    <property type="entry name" value="MTS"/>
    <property type="match status" value="1"/>
</dbReference>
<gene>
    <name evidence="7" type="ORF">EFL26_03295</name>
</gene>
<dbReference type="PANTHER" id="PTHR18895">
    <property type="entry name" value="HEMK METHYLTRANSFERASE"/>
    <property type="match status" value="1"/>
</dbReference>
<evidence type="ECO:0000313" key="8">
    <source>
        <dbReference type="Proteomes" id="UP000279994"/>
    </source>
</evidence>
<dbReference type="AlphaFoldDB" id="A0A3N0GVY9"/>
<protein>
    <recommendedName>
        <fullName evidence="1">peptide chain release factor N(5)-glutamine methyltransferase</fullName>
        <ecNumber evidence="1">2.1.1.297</ecNumber>
    </recommendedName>
</protein>